<organism evidence="2 3">
    <name type="scientific">Winogradskyella haliclonae</name>
    <dbReference type="NCBI Taxonomy" id="2048558"/>
    <lineage>
        <taxon>Bacteria</taxon>
        <taxon>Pseudomonadati</taxon>
        <taxon>Bacteroidota</taxon>
        <taxon>Flavobacteriia</taxon>
        <taxon>Flavobacteriales</taxon>
        <taxon>Flavobacteriaceae</taxon>
        <taxon>Winogradskyella</taxon>
    </lineage>
</organism>
<dbReference type="EMBL" id="BMDQ01000001">
    <property type="protein sequence ID" value="GGI56925.1"/>
    <property type="molecule type" value="Genomic_DNA"/>
</dbReference>
<dbReference type="InterPro" id="IPR036514">
    <property type="entry name" value="SGNH_hydro_sf"/>
</dbReference>
<evidence type="ECO:0000313" key="2">
    <source>
        <dbReference type="EMBL" id="GGI56925.1"/>
    </source>
</evidence>
<keyword evidence="3" id="KW-1185">Reference proteome</keyword>
<dbReference type="Gene3D" id="3.40.50.1110">
    <property type="entry name" value="SGNH hydrolase"/>
    <property type="match status" value="1"/>
</dbReference>
<comment type="caution">
    <text evidence="2">The sequence shown here is derived from an EMBL/GenBank/DDBJ whole genome shotgun (WGS) entry which is preliminary data.</text>
</comment>
<accession>A0ABQ2BWW2</accession>
<dbReference type="RefSeq" id="WP_188373812.1">
    <property type="nucleotide sequence ID" value="NZ_BMDQ01000001.1"/>
</dbReference>
<name>A0ABQ2BWW2_9FLAO</name>
<dbReference type="Pfam" id="PF08885">
    <property type="entry name" value="GSCFA"/>
    <property type="match status" value="1"/>
</dbReference>
<feature type="domain" description="GSCFA" evidence="1">
    <location>
        <begin position="22"/>
        <end position="261"/>
    </location>
</feature>
<dbReference type="Proteomes" id="UP000624701">
    <property type="component" value="Unassembled WGS sequence"/>
</dbReference>
<dbReference type="SUPFAM" id="SSF52266">
    <property type="entry name" value="SGNH hydrolase"/>
    <property type="match status" value="1"/>
</dbReference>
<gene>
    <name evidence="2" type="ORF">GCM10011444_12340</name>
</gene>
<evidence type="ECO:0000259" key="1">
    <source>
        <dbReference type="Pfam" id="PF08885"/>
    </source>
</evidence>
<dbReference type="InterPro" id="IPR014982">
    <property type="entry name" value="GSCFA"/>
</dbReference>
<reference evidence="3" key="1">
    <citation type="journal article" date="2019" name="Int. J. Syst. Evol. Microbiol.">
        <title>The Global Catalogue of Microorganisms (GCM) 10K type strain sequencing project: providing services to taxonomists for standard genome sequencing and annotation.</title>
        <authorList>
            <consortium name="The Broad Institute Genomics Platform"/>
            <consortium name="The Broad Institute Genome Sequencing Center for Infectious Disease"/>
            <person name="Wu L."/>
            <person name="Ma J."/>
        </authorList>
    </citation>
    <scope>NUCLEOTIDE SEQUENCE [LARGE SCALE GENOMIC DNA]</scope>
    <source>
        <strain evidence="3">CCM 8681</strain>
    </source>
</reference>
<proteinExistence type="predicted"/>
<protein>
    <recommendedName>
        <fullName evidence="1">GSCFA domain-containing protein</fullName>
    </recommendedName>
</protein>
<sequence>MNLQTKILLQPERFNQIDYNSKVLLLGSCFSENIGEKFNYFKFQNLVNPFGILFHPLAIEKLITNAINQKEYTEKDIFSHNEQWYCYDAHSRLSASNKEEILSQLNQSIQETYSFLQEATHVVITLGTSWVYRHIETDQFVANCHKVPQKKFLKELLSVNQISESLDAIVSLVTSVNPNAQFIFTVSPVRHVKDGFVENTQSKSHLITAIHQLLSFRAQPRNLTYFPSYEIVMDELRDYRFYKEDMLHPNQLSIDYIWEKFVSVWIYQNSEAIMDEVDTIQKGLAHKPFNPNSEEHQKFLLRLQEKREALEHKFAHITFKKSHLI</sequence>
<evidence type="ECO:0000313" key="3">
    <source>
        <dbReference type="Proteomes" id="UP000624701"/>
    </source>
</evidence>